<protein>
    <submittedName>
        <fullName evidence="1">Uncharacterized protein</fullName>
    </submittedName>
</protein>
<organism evidence="1 2">
    <name type="scientific">Dermacentor silvarum</name>
    <name type="common">Tick</name>
    <dbReference type="NCBI Taxonomy" id="543639"/>
    <lineage>
        <taxon>Eukaryota</taxon>
        <taxon>Metazoa</taxon>
        <taxon>Ecdysozoa</taxon>
        <taxon>Arthropoda</taxon>
        <taxon>Chelicerata</taxon>
        <taxon>Arachnida</taxon>
        <taxon>Acari</taxon>
        <taxon>Parasitiformes</taxon>
        <taxon>Ixodida</taxon>
        <taxon>Ixodoidea</taxon>
        <taxon>Ixodidae</taxon>
        <taxon>Rhipicephalinae</taxon>
        <taxon>Dermacentor</taxon>
    </lineage>
</organism>
<dbReference type="EMBL" id="CM023478">
    <property type="protein sequence ID" value="KAH7932778.1"/>
    <property type="molecule type" value="Genomic_DNA"/>
</dbReference>
<dbReference type="Proteomes" id="UP000821865">
    <property type="component" value="Chromosome 9"/>
</dbReference>
<evidence type="ECO:0000313" key="2">
    <source>
        <dbReference type="Proteomes" id="UP000821865"/>
    </source>
</evidence>
<proteinExistence type="predicted"/>
<comment type="caution">
    <text evidence="1">The sequence shown here is derived from an EMBL/GenBank/DDBJ whole genome shotgun (WGS) entry which is preliminary data.</text>
</comment>
<gene>
    <name evidence="1" type="ORF">HPB49_002440</name>
</gene>
<name>A0ACB8C0P8_DERSI</name>
<reference evidence="1" key="1">
    <citation type="submission" date="2020-05" db="EMBL/GenBank/DDBJ databases">
        <title>Large-scale comparative analyses of tick genomes elucidate their genetic diversity and vector capacities.</title>
        <authorList>
            <person name="Jia N."/>
            <person name="Wang J."/>
            <person name="Shi W."/>
            <person name="Du L."/>
            <person name="Sun Y."/>
            <person name="Zhan W."/>
            <person name="Jiang J."/>
            <person name="Wang Q."/>
            <person name="Zhang B."/>
            <person name="Ji P."/>
            <person name="Sakyi L.B."/>
            <person name="Cui X."/>
            <person name="Yuan T."/>
            <person name="Jiang B."/>
            <person name="Yang W."/>
            <person name="Lam T.T.-Y."/>
            <person name="Chang Q."/>
            <person name="Ding S."/>
            <person name="Wang X."/>
            <person name="Zhu J."/>
            <person name="Ruan X."/>
            <person name="Zhao L."/>
            <person name="Wei J."/>
            <person name="Que T."/>
            <person name="Du C."/>
            <person name="Cheng J."/>
            <person name="Dai P."/>
            <person name="Han X."/>
            <person name="Huang E."/>
            <person name="Gao Y."/>
            <person name="Liu J."/>
            <person name="Shao H."/>
            <person name="Ye R."/>
            <person name="Li L."/>
            <person name="Wei W."/>
            <person name="Wang X."/>
            <person name="Wang C."/>
            <person name="Yang T."/>
            <person name="Huo Q."/>
            <person name="Li W."/>
            <person name="Guo W."/>
            <person name="Chen H."/>
            <person name="Zhou L."/>
            <person name="Ni X."/>
            <person name="Tian J."/>
            <person name="Zhou Y."/>
            <person name="Sheng Y."/>
            <person name="Liu T."/>
            <person name="Pan Y."/>
            <person name="Xia L."/>
            <person name="Li J."/>
            <person name="Zhao F."/>
            <person name="Cao W."/>
        </authorList>
    </citation>
    <scope>NUCLEOTIDE SEQUENCE</scope>
    <source>
        <strain evidence="1">Dsil-2018</strain>
    </source>
</reference>
<accession>A0ACB8C0P8</accession>
<sequence>MAKETTRKVEDIAEAVQELSAISVISRSKATVLKLEAKALRAAMEKKGRESAEDLHRAQKLLRDVIILQDAARTKKAVKLQATNVPNVTAKKTVRLVESPKPEKQLPRGPDKGTEDDIIVDEFLKDEESRALLRRASTFQPITAPAVCNPDDDIVAMVAKMVEDKTGSATASVTPVLE</sequence>
<keyword evidence="2" id="KW-1185">Reference proteome</keyword>
<evidence type="ECO:0000313" key="1">
    <source>
        <dbReference type="EMBL" id="KAH7932778.1"/>
    </source>
</evidence>